<proteinExistence type="predicted"/>
<dbReference type="Gene3D" id="2.130.10.10">
    <property type="entry name" value="YVTN repeat-like/Quinoprotein amine dehydrogenase"/>
    <property type="match status" value="4"/>
</dbReference>
<dbReference type="eggNOG" id="COG4447">
    <property type="taxonomic scope" value="Bacteria"/>
</dbReference>
<feature type="chain" id="PRO_5003315867" evidence="2">
    <location>
        <begin position="21"/>
        <end position="1058"/>
    </location>
</feature>
<dbReference type="STRING" id="760192.Halhy_0960"/>
<feature type="domain" description="Sortilin N-terminal" evidence="3">
    <location>
        <begin position="88"/>
        <end position="208"/>
    </location>
</feature>
<dbReference type="PANTHER" id="PTHR43739">
    <property type="entry name" value="XYLOGLUCANASE (EUROFUNG)"/>
    <property type="match status" value="1"/>
</dbReference>
<keyword evidence="2" id="KW-0732">Signal</keyword>
<dbReference type="GO" id="GO:0010411">
    <property type="term" value="P:xyloglucan metabolic process"/>
    <property type="evidence" value="ECO:0007669"/>
    <property type="project" value="TreeGrafter"/>
</dbReference>
<dbReference type="SUPFAM" id="SSF50939">
    <property type="entry name" value="Sialidases"/>
    <property type="match status" value="1"/>
</dbReference>
<dbReference type="CDD" id="cd15482">
    <property type="entry name" value="Sialidase_non-viral"/>
    <property type="match status" value="3"/>
</dbReference>
<keyword evidence="4" id="KW-0378">Hydrolase</keyword>
<keyword evidence="5" id="KW-1185">Reference proteome</keyword>
<dbReference type="InterPro" id="IPR015943">
    <property type="entry name" value="WD40/YVTN_repeat-like_dom_sf"/>
</dbReference>
<dbReference type="InterPro" id="IPR036278">
    <property type="entry name" value="Sialidase_sf"/>
</dbReference>
<dbReference type="Proteomes" id="UP000008461">
    <property type="component" value="Chromosome"/>
</dbReference>
<evidence type="ECO:0000256" key="2">
    <source>
        <dbReference type="SAM" id="SignalP"/>
    </source>
</evidence>
<dbReference type="InterPro" id="IPR031778">
    <property type="entry name" value="Sortilin_N"/>
</dbReference>
<name>F4KP67_HALH1</name>
<dbReference type="OrthoDB" id="9757947at2"/>
<accession>F4KP67</accession>
<evidence type="ECO:0000256" key="1">
    <source>
        <dbReference type="ARBA" id="ARBA00022737"/>
    </source>
</evidence>
<gene>
    <name evidence="4" type="ordered locus">Halhy_0960</name>
</gene>
<dbReference type="SUPFAM" id="SSF110296">
    <property type="entry name" value="Oligoxyloglucan reducing end-specific cellobiohydrolase"/>
    <property type="match status" value="2"/>
</dbReference>
<dbReference type="KEGG" id="hhy:Halhy_0960"/>
<dbReference type="EMBL" id="CP002691">
    <property type="protein sequence ID" value="AEE48861.1"/>
    <property type="molecule type" value="Genomic_DNA"/>
</dbReference>
<organism evidence="4 5">
    <name type="scientific">Haliscomenobacter hydrossis (strain ATCC 27775 / DSM 1100 / LMG 10767 / O)</name>
    <dbReference type="NCBI Taxonomy" id="760192"/>
    <lineage>
        <taxon>Bacteria</taxon>
        <taxon>Pseudomonadati</taxon>
        <taxon>Bacteroidota</taxon>
        <taxon>Saprospiria</taxon>
        <taxon>Saprospirales</taxon>
        <taxon>Haliscomenobacteraceae</taxon>
        <taxon>Haliscomenobacter</taxon>
    </lineage>
</organism>
<sequence>MNFKPLLCILLSVIALTAFAQKTKTTTKANPPAIVAPAAPSPAALHTAQLQGLKYRFVGPSRGGRSTAVDGVRQEPNTFYMGATGGGVWKTTDAGLTWNNISDQDIKTASVGAIAVAPSDPNVVYVGMGSADPRGNVIPGDGLYRSTDAGIHWKPIGLEKAGQVGKIVVHPQNPDWLTVAVLGNVFGPSEQRGIYRSKDGGKTWEKILYVSNKTGAIELVADPGNPRILYAGFWTAERKSWTFIDGSAEGGIWKSLDGGDTWEKLGGGLPTGVVGRVGIAVSPAKTSRVWVQIEALEESKGGLYRSDDGGKTFTRVCRDHSIRQRAWYYSRIYADPKDENTVYNLNVSFMKSIDGGKTFTRISVPHGDTHVLWINPDNPNLMVQGNDGGACITLNGGRTWSSQLNQPTTEFYRLTLDNQFPYRLYSAQQDNSTISIPSRFDPALTPQEQWREVGGGESGHIAVDPRNPNIVYAGNYIGQITKTDLSRGHRRDVVAYPQMHDGTAPRDIRYRFQWNAPIRVSPHNPDVVYHCSQYVHRSPDAGRTWEVISPDLTTNNDKYHDIPGGPIQHDHTGVELYTTIFAFEESPQTAGELWTGSDDGRVHLSRDNGKTWQNITPSNIPADGTVNMIDLSTHAPGRALIAVHKYRENDFKPYIFLTNNYGQSWTLLTDGKNGIPADHYVKVVREDPSRKGLLYAGTEYGVWVSFDEGKNWQPFQFNLPPVSIADMAVKEKDLVLATHGRGFWILDDVSPLHSIPTTVQAEVTLFKPRDAYRNQFSGFRGAGAPDRAPNGAVFHYFIKNKIADTAAVKLSIIDPQGKVRKVYSSNPKDGQEVLRTQVGLNRLEWDVTYEGPEALSGAQFSLADMGAVKAMPGQHKLILEYRGNKQEQPLLVKKDPRWTQTDADLQAQYDLTMQVKELFNTCHATIADIRSWRSQIKDVMERSDKYKSNVAKAIKTAGDPLVKTLTEWEEKLIQTKSEVGQDPINYPSQIDDQMAYLYSIVNNQDDRPNAGCYERLEDLKKAFVPMQNQLKAFKSTEIATFNKVLQQQGLQLIMIKER</sequence>
<dbReference type="GO" id="GO:0016787">
    <property type="term" value="F:hydrolase activity"/>
    <property type="evidence" value="ECO:0007669"/>
    <property type="project" value="UniProtKB-KW"/>
</dbReference>
<evidence type="ECO:0000313" key="5">
    <source>
        <dbReference type="Proteomes" id="UP000008461"/>
    </source>
</evidence>
<protein>
    <submittedName>
        <fullName evidence="4">Glycosyl hydrolase BNR repeat-containing protein</fullName>
    </submittedName>
</protein>
<evidence type="ECO:0000313" key="4">
    <source>
        <dbReference type="EMBL" id="AEE48861.1"/>
    </source>
</evidence>
<dbReference type="PANTHER" id="PTHR43739:SF5">
    <property type="entry name" value="EXO-ALPHA-SIALIDASE"/>
    <property type="match status" value="1"/>
</dbReference>
<dbReference type="HOGENOM" id="CLU_004847_0_0_10"/>
<evidence type="ECO:0000259" key="3">
    <source>
        <dbReference type="Pfam" id="PF15902"/>
    </source>
</evidence>
<dbReference type="Pfam" id="PF15902">
    <property type="entry name" value="Sortilin-Vps10"/>
    <property type="match status" value="1"/>
</dbReference>
<feature type="signal peptide" evidence="2">
    <location>
        <begin position="1"/>
        <end position="20"/>
    </location>
</feature>
<reference key="2">
    <citation type="submission" date="2011-04" db="EMBL/GenBank/DDBJ databases">
        <title>Complete sequence of chromosome of Haliscomenobacter hydrossis DSM 1100.</title>
        <authorList>
            <consortium name="US DOE Joint Genome Institute (JGI-PGF)"/>
            <person name="Lucas S."/>
            <person name="Han J."/>
            <person name="Lapidus A."/>
            <person name="Bruce D."/>
            <person name="Goodwin L."/>
            <person name="Pitluck S."/>
            <person name="Peters L."/>
            <person name="Kyrpides N."/>
            <person name="Mavromatis K."/>
            <person name="Ivanova N."/>
            <person name="Ovchinnikova G."/>
            <person name="Pagani I."/>
            <person name="Daligault H."/>
            <person name="Detter J.C."/>
            <person name="Han C."/>
            <person name="Land M."/>
            <person name="Hauser L."/>
            <person name="Markowitz V."/>
            <person name="Cheng J.-F."/>
            <person name="Hugenholtz P."/>
            <person name="Woyke T."/>
            <person name="Wu D."/>
            <person name="Verbarg S."/>
            <person name="Frueling A."/>
            <person name="Brambilla E."/>
            <person name="Klenk H.-P."/>
            <person name="Eisen J.A."/>
        </authorList>
    </citation>
    <scope>NUCLEOTIDE SEQUENCE</scope>
    <source>
        <strain>DSM 1100</strain>
    </source>
</reference>
<keyword evidence="1" id="KW-0677">Repeat</keyword>
<dbReference type="RefSeq" id="WP_013763419.1">
    <property type="nucleotide sequence ID" value="NC_015510.1"/>
</dbReference>
<dbReference type="InterPro" id="IPR052025">
    <property type="entry name" value="Xyloglucanase_GH74"/>
</dbReference>
<dbReference type="AlphaFoldDB" id="F4KP67"/>
<reference evidence="4 5" key="1">
    <citation type="journal article" date="2011" name="Stand. Genomic Sci.">
        <title>Complete genome sequence of Haliscomenobacter hydrossis type strain (O).</title>
        <authorList>
            <consortium name="US DOE Joint Genome Institute (JGI-PGF)"/>
            <person name="Daligault H."/>
            <person name="Lapidus A."/>
            <person name="Zeytun A."/>
            <person name="Nolan M."/>
            <person name="Lucas S."/>
            <person name="Del Rio T.G."/>
            <person name="Tice H."/>
            <person name="Cheng J.F."/>
            <person name="Tapia R."/>
            <person name="Han C."/>
            <person name="Goodwin L."/>
            <person name="Pitluck S."/>
            <person name="Liolios K."/>
            <person name="Pagani I."/>
            <person name="Ivanova N."/>
            <person name="Huntemann M."/>
            <person name="Mavromatis K."/>
            <person name="Mikhailova N."/>
            <person name="Pati A."/>
            <person name="Chen A."/>
            <person name="Palaniappan K."/>
            <person name="Land M."/>
            <person name="Hauser L."/>
            <person name="Brambilla E.M."/>
            <person name="Rohde M."/>
            <person name="Verbarg S."/>
            <person name="Goker M."/>
            <person name="Bristow J."/>
            <person name="Eisen J.A."/>
            <person name="Markowitz V."/>
            <person name="Hugenholtz P."/>
            <person name="Kyrpides N.C."/>
            <person name="Klenk H.P."/>
            <person name="Woyke T."/>
        </authorList>
    </citation>
    <scope>NUCLEOTIDE SEQUENCE [LARGE SCALE GENOMIC DNA]</scope>
    <source>
        <strain evidence="5">ATCC 27775 / DSM 1100 / LMG 10767 / O</strain>
    </source>
</reference>